<protein>
    <recommendedName>
        <fullName evidence="4">Aldehyde dehydrogenase domain-containing protein</fullName>
    </recommendedName>
</protein>
<dbReference type="PANTHER" id="PTHR43353">
    <property type="entry name" value="SUCCINATE-SEMIALDEHYDE DEHYDROGENASE, MITOCHONDRIAL"/>
    <property type="match status" value="1"/>
</dbReference>
<organism evidence="5 6">
    <name type="scientific">Naganishia liquefaciens</name>
    <dbReference type="NCBI Taxonomy" id="104408"/>
    <lineage>
        <taxon>Eukaryota</taxon>
        <taxon>Fungi</taxon>
        <taxon>Dikarya</taxon>
        <taxon>Basidiomycota</taxon>
        <taxon>Agaricomycotina</taxon>
        <taxon>Tremellomycetes</taxon>
        <taxon>Filobasidiales</taxon>
        <taxon>Filobasidiaceae</taxon>
        <taxon>Naganishia</taxon>
    </lineage>
</organism>
<evidence type="ECO:0000256" key="1">
    <source>
        <dbReference type="ARBA" id="ARBA00023002"/>
    </source>
</evidence>
<dbReference type="InterPro" id="IPR029510">
    <property type="entry name" value="Ald_DH_CS_GLU"/>
</dbReference>
<dbReference type="GO" id="GO:0009450">
    <property type="term" value="P:gamma-aminobutyric acid catabolic process"/>
    <property type="evidence" value="ECO:0007669"/>
    <property type="project" value="TreeGrafter"/>
</dbReference>
<gene>
    <name evidence="5" type="ORF">NliqN6_0706</name>
</gene>
<dbReference type="InterPro" id="IPR015590">
    <property type="entry name" value="Aldehyde_DH_dom"/>
</dbReference>
<comment type="caution">
    <text evidence="5">The sequence shown here is derived from an EMBL/GenBank/DDBJ whole genome shotgun (WGS) entry which is preliminary data.</text>
</comment>
<name>A0A8H3TQ67_9TREE</name>
<proteinExistence type="inferred from homology"/>
<dbReference type="InterPro" id="IPR016161">
    <property type="entry name" value="Ald_DH/histidinol_DH"/>
</dbReference>
<dbReference type="Gene3D" id="3.40.605.10">
    <property type="entry name" value="Aldehyde Dehydrogenase, Chain A, domain 1"/>
    <property type="match status" value="1"/>
</dbReference>
<dbReference type="SUPFAM" id="SSF53720">
    <property type="entry name" value="ALDH-like"/>
    <property type="match status" value="1"/>
</dbReference>
<evidence type="ECO:0000256" key="3">
    <source>
        <dbReference type="RuleBase" id="RU003345"/>
    </source>
</evidence>
<dbReference type="GO" id="GO:0004777">
    <property type="term" value="F:succinate-semialdehyde dehydrogenase (NAD+) activity"/>
    <property type="evidence" value="ECO:0007669"/>
    <property type="project" value="TreeGrafter"/>
</dbReference>
<keyword evidence="6" id="KW-1185">Reference proteome</keyword>
<reference evidence="5" key="1">
    <citation type="submission" date="2020-07" db="EMBL/GenBank/DDBJ databases">
        <title>Draft Genome Sequence of a Deep-Sea Yeast, Naganishia (Cryptococcus) liquefaciens strain N6.</title>
        <authorList>
            <person name="Han Y.W."/>
            <person name="Kajitani R."/>
            <person name="Morimoto H."/>
            <person name="Parhat M."/>
            <person name="Tsubouchi H."/>
            <person name="Bakenova O."/>
            <person name="Ogata M."/>
            <person name="Argunhan B."/>
            <person name="Aoki R."/>
            <person name="Kajiwara S."/>
            <person name="Itoh T."/>
            <person name="Iwasaki H."/>
        </authorList>
    </citation>
    <scope>NUCLEOTIDE SEQUENCE</scope>
    <source>
        <strain evidence="5">N6</strain>
    </source>
</reference>
<dbReference type="PROSITE" id="PS00687">
    <property type="entry name" value="ALDEHYDE_DEHYDR_GLU"/>
    <property type="match status" value="1"/>
</dbReference>
<feature type="domain" description="Aldehyde dehydrogenase" evidence="4">
    <location>
        <begin position="56"/>
        <end position="510"/>
    </location>
</feature>
<dbReference type="OrthoDB" id="310895at2759"/>
<keyword evidence="1 3" id="KW-0560">Oxidoreductase</keyword>
<dbReference type="InterPro" id="IPR016162">
    <property type="entry name" value="Ald_DH_N"/>
</dbReference>
<evidence type="ECO:0000313" key="5">
    <source>
        <dbReference type="EMBL" id="GHJ84304.1"/>
    </source>
</evidence>
<evidence type="ECO:0000256" key="2">
    <source>
        <dbReference type="PROSITE-ProRule" id="PRU10007"/>
    </source>
</evidence>
<evidence type="ECO:0000313" key="6">
    <source>
        <dbReference type="Proteomes" id="UP000620104"/>
    </source>
</evidence>
<sequence>MSYLLRPARHFGRPLSEVSFARSARFNRIFIANMSGTTQEARQIPLWINGQDVVTSKTFEVRHPSSGRAASSVCSATKADVNRAIEGARTAFPAWAKTPATERRDILFKVAALIEAKKEELGAAYVHDTNVAPIVVSADQGFALSHMKSGATIATEVRGEIPQTADGSLALVTREPYGVVYSVCPFNMGLTLCVRTFCYALACGNTVVLKASPAIPFLHYSLGPLLKEAGVPDGVVQILQYAPGTEAELTEQVIAHPHVRMANFTGSTKVGSSIGALCGKYIKPCLLELGGKAPIVVLESADLKLAANNIVFGALLHSGQICMSSERVIVVESVADKLVQEIQEIAKNELPALGHMELASKMGVEKMDRLVNDALSKGAKRLTVESVSDKKVQEGANAYIPVILDNVKPDQDIYYQETFGPAFVIIRAKDVDHAVQIANDNEAGLSASVWTRDYKEALEVAKRIESGAVHINGSSVHDEPNLPHGGMKTSGFGRFNGMAAIQAFTQTKAITMHEPHALPIAYMK</sequence>
<dbReference type="InterPro" id="IPR016163">
    <property type="entry name" value="Ald_DH_C"/>
</dbReference>
<dbReference type="EMBL" id="BLZA01000007">
    <property type="protein sequence ID" value="GHJ84304.1"/>
    <property type="molecule type" value="Genomic_DNA"/>
</dbReference>
<evidence type="ECO:0000259" key="4">
    <source>
        <dbReference type="Pfam" id="PF00171"/>
    </source>
</evidence>
<dbReference type="Proteomes" id="UP000620104">
    <property type="component" value="Unassembled WGS sequence"/>
</dbReference>
<feature type="active site" evidence="2">
    <location>
        <position position="288"/>
    </location>
</feature>
<dbReference type="Pfam" id="PF00171">
    <property type="entry name" value="Aldedh"/>
    <property type="match status" value="1"/>
</dbReference>
<comment type="similarity">
    <text evidence="3">Belongs to the aldehyde dehydrogenase family.</text>
</comment>
<dbReference type="InterPro" id="IPR050740">
    <property type="entry name" value="Aldehyde_DH_Superfamily"/>
</dbReference>
<dbReference type="AlphaFoldDB" id="A0A8H3TQ67"/>
<dbReference type="PANTHER" id="PTHR43353:SF6">
    <property type="entry name" value="CYTOPLASMIC ALDEHYDE DEHYDROGENASE (EUROFUNG)"/>
    <property type="match status" value="1"/>
</dbReference>
<dbReference type="Gene3D" id="3.40.309.10">
    <property type="entry name" value="Aldehyde Dehydrogenase, Chain A, domain 2"/>
    <property type="match status" value="1"/>
</dbReference>
<accession>A0A8H3TQ67</accession>